<dbReference type="EMBL" id="CP058601">
    <property type="protein sequence ID" value="QLG48655.1"/>
    <property type="molecule type" value="Genomic_DNA"/>
</dbReference>
<dbReference type="PANTHER" id="PTHR38030:SF2">
    <property type="entry name" value="PROTOPORPHYRINOGEN IX DEHYDROGENASE [QUINONE]"/>
    <property type="match status" value="1"/>
</dbReference>
<dbReference type="AlphaFoldDB" id="A0A7D5H6E3"/>
<protein>
    <submittedName>
        <fullName evidence="3">Protoporphyrinogen oxidase</fullName>
    </submittedName>
</protein>
<dbReference type="KEGG" id="haly:HYG82_07235"/>
<dbReference type="GO" id="GO:0070819">
    <property type="term" value="F:menaquinone-dependent protoporphyrinogen oxidase activity"/>
    <property type="evidence" value="ECO:0007669"/>
    <property type="project" value="TreeGrafter"/>
</dbReference>
<dbReference type="InterPro" id="IPR029039">
    <property type="entry name" value="Flavoprotein-like_sf"/>
</dbReference>
<keyword evidence="4" id="KW-1185">Reference proteome</keyword>
<feature type="region of interest" description="Disordered" evidence="1">
    <location>
        <begin position="187"/>
        <end position="211"/>
    </location>
</feature>
<dbReference type="GeneID" id="56033072"/>
<dbReference type="PROSITE" id="PS50902">
    <property type="entry name" value="FLAVODOXIN_LIKE"/>
    <property type="match status" value="1"/>
</dbReference>
<dbReference type="Gene3D" id="3.40.50.360">
    <property type="match status" value="1"/>
</dbReference>
<dbReference type="InterPro" id="IPR026816">
    <property type="entry name" value="Flavodoxin_dom"/>
</dbReference>
<dbReference type="InterPro" id="IPR008254">
    <property type="entry name" value="Flavodoxin/NO_synth"/>
</dbReference>
<evidence type="ECO:0000256" key="1">
    <source>
        <dbReference type="SAM" id="MobiDB-lite"/>
    </source>
</evidence>
<evidence type="ECO:0000313" key="4">
    <source>
        <dbReference type="Proteomes" id="UP000509241"/>
    </source>
</evidence>
<dbReference type="GO" id="GO:0010181">
    <property type="term" value="F:FMN binding"/>
    <property type="evidence" value="ECO:0007669"/>
    <property type="project" value="InterPro"/>
</dbReference>
<proteinExistence type="predicted"/>
<organism evidence="3 4">
    <name type="scientific">Natrinema halophilum</name>
    <dbReference type="NCBI Taxonomy" id="1699371"/>
    <lineage>
        <taxon>Archaea</taxon>
        <taxon>Methanobacteriati</taxon>
        <taxon>Methanobacteriota</taxon>
        <taxon>Stenosarchaea group</taxon>
        <taxon>Halobacteria</taxon>
        <taxon>Halobacteriales</taxon>
        <taxon>Natrialbaceae</taxon>
        <taxon>Natrinema</taxon>
    </lineage>
</organism>
<dbReference type="PANTHER" id="PTHR38030">
    <property type="entry name" value="PROTOPORPHYRINOGEN IX DEHYDROGENASE [MENAQUINONE]"/>
    <property type="match status" value="1"/>
</dbReference>
<accession>A0A7D5H6E3</accession>
<dbReference type="Pfam" id="PF12724">
    <property type="entry name" value="Flavodoxin_5"/>
    <property type="match status" value="1"/>
</dbReference>
<gene>
    <name evidence="3" type="ORF">HYG82_07235</name>
</gene>
<evidence type="ECO:0000259" key="2">
    <source>
        <dbReference type="PROSITE" id="PS50902"/>
    </source>
</evidence>
<feature type="domain" description="Flavodoxin-like" evidence="2">
    <location>
        <begin position="4"/>
        <end position="169"/>
    </location>
</feature>
<sequence>MVSILIPYGTGEGQTATVADRIAAGLDERGHDATVIDVDDLPSDLKVESFDAVCIGASIHVGKHQSVVREFVITNRDALAHRPTAFFQLSMSSAVSDETRQAAAAGYVDEFLEETDWHPDRIGLFGGALRYSKYGFLKRLVMKRIARNATGDTDTSRDYEYTDWHEVDAFAADFAAFVESRLGVRPADMRDGATSGGDTSGDASDDEETRE</sequence>
<evidence type="ECO:0000313" key="3">
    <source>
        <dbReference type="EMBL" id="QLG48655.1"/>
    </source>
</evidence>
<dbReference type="GO" id="GO:0006783">
    <property type="term" value="P:heme biosynthetic process"/>
    <property type="evidence" value="ECO:0007669"/>
    <property type="project" value="TreeGrafter"/>
</dbReference>
<dbReference type="RefSeq" id="WP_179260393.1">
    <property type="nucleotide sequence ID" value="NZ_CP058601.1"/>
</dbReference>
<reference evidence="3 4" key="1">
    <citation type="submission" date="2020-07" db="EMBL/GenBank/DDBJ databases">
        <authorList>
            <person name="Cui H."/>
        </authorList>
    </citation>
    <scope>NUCLEOTIDE SEQUENCE [LARGE SCALE GENOMIC DNA]</scope>
    <source>
        <strain evidence="3 4">YPL8</strain>
    </source>
</reference>
<dbReference type="InterPro" id="IPR052200">
    <property type="entry name" value="Protoporphyrinogen_IX_DH"/>
</dbReference>
<dbReference type="SUPFAM" id="SSF52218">
    <property type="entry name" value="Flavoproteins"/>
    <property type="match status" value="1"/>
</dbReference>
<name>A0A7D5H6E3_9EURY</name>
<dbReference type="Proteomes" id="UP000509241">
    <property type="component" value="Chromosome"/>
</dbReference>
<dbReference type="OrthoDB" id="103611at2157"/>